<dbReference type="InterPro" id="IPR000589">
    <property type="entry name" value="Ribosomal_uS15"/>
</dbReference>
<dbReference type="HAMAP" id="MF_01343_B">
    <property type="entry name" value="Ribosomal_uS15_B"/>
    <property type="match status" value="1"/>
</dbReference>
<dbReference type="FunFam" id="1.10.287.10:FF:000002">
    <property type="entry name" value="30S ribosomal protein S15"/>
    <property type="match status" value="1"/>
</dbReference>
<dbReference type="GO" id="GO:1990904">
    <property type="term" value="C:ribonucleoprotein complex"/>
    <property type="evidence" value="ECO:0007669"/>
    <property type="project" value="UniProtKB-KW"/>
</dbReference>
<dbReference type="SMART" id="SM01387">
    <property type="entry name" value="Ribosomal_S15"/>
    <property type="match status" value="1"/>
</dbReference>
<reference evidence="4" key="1">
    <citation type="submission" date="2018-05" db="EMBL/GenBank/DDBJ databases">
        <authorList>
            <person name="Lanie J.A."/>
            <person name="Ng W.-L."/>
            <person name="Kazmierczak K.M."/>
            <person name="Andrzejewski T.M."/>
            <person name="Davidsen T.M."/>
            <person name="Wayne K.J."/>
            <person name="Tettelin H."/>
            <person name="Glass J.I."/>
            <person name="Rusch D."/>
            <person name="Podicherti R."/>
            <person name="Tsui H.-C.T."/>
            <person name="Winkler M.E."/>
        </authorList>
    </citation>
    <scope>NUCLEOTIDE SEQUENCE</scope>
</reference>
<feature type="compositionally biased region" description="Basic and acidic residues" evidence="3">
    <location>
        <begin position="1"/>
        <end position="18"/>
    </location>
</feature>
<evidence type="ECO:0000256" key="1">
    <source>
        <dbReference type="ARBA" id="ARBA00022980"/>
    </source>
</evidence>
<proteinExistence type="inferred from homology"/>
<dbReference type="CDD" id="cd00353">
    <property type="entry name" value="Ribosomal_S15p_S13e"/>
    <property type="match status" value="1"/>
</dbReference>
<dbReference type="PANTHER" id="PTHR23321">
    <property type="entry name" value="RIBOSOMAL PROTEIN S15, BACTERIAL AND ORGANELLAR"/>
    <property type="match status" value="1"/>
</dbReference>
<accession>A0A382AV25</accession>
<dbReference type="PROSITE" id="PS00362">
    <property type="entry name" value="RIBOSOMAL_S15"/>
    <property type="match status" value="1"/>
</dbReference>
<dbReference type="Gene3D" id="6.10.250.3130">
    <property type="match status" value="1"/>
</dbReference>
<dbReference type="PANTHER" id="PTHR23321:SF26">
    <property type="entry name" value="SMALL RIBOSOMAL SUBUNIT PROTEIN US15M"/>
    <property type="match status" value="1"/>
</dbReference>
<organism evidence="4">
    <name type="scientific">marine metagenome</name>
    <dbReference type="NCBI Taxonomy" id="408172"/>
    <lineage>
        <taxon>unclassified sequences</taxon>
        <taxon>metagenomes</taxon>
        <taxon>ecological metagenomes</taxon>
    </lineage>
</organism>
<dbReference type="Gene3D" id="1.10.287.10">
    <property type="entry name" value="S15/NS1, RNA-binding"/>
    <property type="match status" value="1"/>
</dbReference>
<dbReference type="InterPro" id="IPR009068">
    <property type="entry name" value="uS15_NS1_RNA-bd_sf"/>
</dbReference>
<dbReference type="Pfam" id="PF00312">
    <property type="entry name" value="Ribosomal_S15"/>
    <property type="match status" value="1"/>
</dbReference>
<name>A0A382AV25_9ZZZZ</name>
<evidence type="ECO:0008006" key="5">
    <source>
        <dbReference type="Google" id="ProtNLM"/>
    </source>
</evidence>
<dbReference type="AlphaFoldDB" id="A0A382AV25"/>
<dbReference type="GO" id="GO:0005737">
    <property type="term" value="C:cytoplasm"/>
    <property type="evidence" value="ECO:0007669"/>
    <property type="project" value="UniProtKB-ARBA"/>
</dbReference>
<gene>
    <name evidence="4" type="ORF">METZ01_LOCUS158230</name>
</gene>
<evidence type="ECO:0000256" key="2">
    <source>
        <dbReference type="ARBA" id="ARBA00023274"/>
    </source>
</evidence>
<dbReference type="EMBL" id="UINC01026968">
    <property type="protein sequence ID" value="SVB05376.1"/>
    <property type="molecule type" value="Genomic_DNA"/>
</dbReference>
<keyword evidence="2" id="KW-0687">Ribonucleoprotein</keyword>
<dbReference type="SUPFAM" id="SSF47060">
    <property type="entry name" value="S15/NS1 RNA-binding domain"/>
    <property type="match status" value="1"/>
</dbReference>
<dbReference type="GO" id="GO:0003735">
    <property type="term" value="F:structural constituent of ribosome"/>
    <property type="evidence" value="ECO:0007669"/>
    <property type="project" value="InterPro"/>
</dbReference>
<dbReference type="NCBIfam" id="TIGR00952">
    <property type="entry name" value="S15_bact"/>
    <property type="match status" value="1"/>
</dbReference>
<dbReference type="InterPro" id="IPR005290">
    <property type="entry name" value="Ribosomal_uS15_bac-type"/>
</dbReference>
<feature type="region of interest" description="Disordered" evidence="3">
    <location>
        <begin position="1"/>
        <end position="23"/>
    </location>
</feature>
<sequence length="86" mass="10125">MEVRSKAEAIKDFQRNESDTGSTEVQVAILSSRIKHLEQHLGRNKKDNSTRHGLLKMVSYRKRLLKYLQRKDLNKFTEVKKELGIR</sequence>
<keyword evidence="1" id="KW-0689">Ribosomal protein</keyword>
<evidence type="ECO:0000256" key="3">
    <source>
        <dbReference type="SAM" id="MobiDB-lite"/>
    </source>
</evidence>
<dbReference type="GO" id="GO:0006412">
    <property type="term" value="P:translation"/>
    <property type="evidence" value="ECO:0007669"/>
    <property type="project" value="InterPro"/>
</dbReference>
<evidence type="ECO:0000313" key="4">
    <source>
        <dbReference type="EMBL" id="SVB05376.1"/>
    </source>
</evidence>
<protein>
    <recommendedName>
        <fullName evidence="5">30S ribosomal protein S15</fullName>
    </recommendedName>
</protein>
<dbReference type="GO" id="GO:0005840">
    <property type="term" value="C:ribosome"/>
    <property type="evidence" value="ECO:0007669"/>
    <property type="project" value="UniProtKB-KW"/>
</dbReference>